<dbReference type="HOGENOM" id="CLU_041527_1_0_10"/>
<dbReference type="InterPro" id="IPR025420">
    <property type="entry name" value="DUF4143"/>
</dbReference>
<dbReference type="Pfam" id="PF13173">
    <property type="entry name" value="AAA_14"/>
    <property type="match status" value="1"/>
</dbReference>
<evidence type="ECO:0000313" key="4">
    <source>
        <dbReference type="Proteomes" id="UP000004477"/>
    </source>
</evidence>
<organism evidence="3 4">
    <name type="scientific">Segatella copri DSM 18205</name>
    <dbReference type="NCBI Taxonomy" id="537011"/>
    <lineage>
        <taxon>Bacteria</taxon>
        <taxon>Pseudomonadati</taxon>
        <taxon>Bacteroidota</taxon>
        <taxon>Bacteroidia</taxon>
        <taxon>Bacteroidales</taxon>
        <taxon>Prevotellaceae</taxon>
        <taxon>Segatella</taxon>
    </lineage>
</organism>
<feature type="domain" description="DUF4143" evidence="2">
    <location>
        <begin position="205"/>
        <end position="364"/>
    </location>
</feature>
<dbReference type="Proteomes" id="UP000004477">
    <property type="component" value="Unassembled WGS sequence"/>
</dbReference>
<dbReference type="SUPFAM" id="SSF52540">
    <property type="entry name" value="P-loop containing nucleoside triphosphate hydrolases"/>
    <property type="match status" value="1"/>
</dbReference>
<keyword evidence="4" id="KW-1185">Reference proteome</keyword>
<dbReference type="PANTHER" id="PTHR33295">
    <property type="entry name" value="ATPASE"/>
    <property type="match status" value="1"/>
</dbReference>
<accession>D1PAY1</accession>
<comment type="caution">
    <text evidence="3">The sequence shown here is derived from an EMBL/GenBank/DDBJ whole genome shotgun (WGS) entry which is preliminary data.</text>
</comment>
<reference evidence="3" key="1">
    <citation type="submission" date="2009-11" db="EMBL/GenBank/DDBJ databases">
        <authorList>
            <person name="Weinstock G."/>
            <person name="Sodergren E."/>
            <person name="Clifton S."/>
            <person name="Fulton L."/>
            <person name="Fulton B."/>
            <person name="Courtney L."/>
            <person name="Fronick C."/>
            <person name="Harrison M."/>
            <person name="Strong C."/>
            <person name="Farmer C."/>
            <person name="Delahaunty K."/>
            <person name="Markovic C."/>
            <person name="Hall O."/>
            <person name="Minx P."/>
            <person name="Tomlinson C."/>
            <person name="Mitreva M."/>
            <person name="Nelson J."/>
            <person name="Hou S."/>
            <person name="Wollam A."/>
            <person name="Pepin K.H."/>
            <person name="Johnson M."/>
            <person name="Bhonagiri V."/>
            <person name="Nash W.E."/>
            <person name="Warren W."/>
            <person name="Chinwalla A."/>
            <person name="Mardis E.R."/>
            <person name="Wilson R.K."/>
        </authorList>
    </citation>
    <scope>NUCLEOTIDE SEQUENCE [LARGE SCALE GENOMIC DNA]</scope>
    <source>
        <strain evidence="3">DSM 18205</strain>
    </source>
</reference>
<proteinExistence type="predicted"/>
<dbReference type="PaxDb" id="537011-PREVCOP_04356"/>
<protein>
    <recommendedName>
        <fullName evidence="5">ATP-binding protein</fullName>
    </recommendedName>
</protein>
<dbReference type="AlphaFoldDB" id="D1PAY1"/>
<dbReference type="InterPro" id="IPR027417">
    <property type="entry name" value="P-loop_NTPase"/>
</dbReference>
<evidence type="ECO:0000313" key="3">
    <source>
        <dbReference type="EMBL" id="EFB35938.1"/>
    </source>
</evidence>
<dbReference type="InterPro" id="IPR041682">
    <property type="entry name" value="AAA_14"/>
</dbReference>
<dbReference type="EMBL" id="ACBX02000011">
    <property type="protein sequence ID" value="EFB35938.1"/>
    <property type="molecule type" value="Genomic_DNA"/>
</dbReference>
<name>D1PAY1_9BACT</name>
<feature type="domain" description="AAA" evidence="1">
    <location>
        <begin position="24"/>
        <end position="159"/>
    </location>
</feature>
<gene>
    <name evidence="3" type="ORF">PREVCOP_04356</name>
</gene>
<evidence type="ECO:0008006" key="5">
    <source>
        <dbReference type="Google" id="ProtNLM"/>
    </source>
</evidence>
<dbReference type="STRING" id="537011.PREVCOP_04356"/>
<evidence type="ECO:0000259" key="2">
    <source>
        <dbReference type="Pfam" id="PF13635"/>
    </source>
</evidence>
<dbReference type="PANTHER" id="PTHR33295:SF18">
    <property type="entry name" value="AAA+ ATPASE DOMAIN-CONTAINING PROTEIN"/>
    <property type="match status" value="1"/>
</dbReference>
<dbReference type="Pfam" id="PF13635">
    <property type="entry name" value="DUF4143"/>
    <property type="match status" value="1"/>
</dbReference>
<evidence type="ECO:0000259" key="1">
    <source>
        <dbReference type="Pfam" id="PF13173"/>
    </source>
</evidence>
<sequence length="423" mass="49345">MIMATYVNRQIYLQKLIHRRDNGEVKIITGTRRCGKSWLLKKVYHDYLVSQGVPKKNIIMVSFDVDEDITGEDLTNPMVLKRYLYSKIIDEDASYYVFLDEIQMVEGFERIVNGLNAHDNVDVYITGSNSKFLSSDINTIFRGRGDEVRVYPFSFKEFCTDRSDSINELWKEYYTYGGMPALRNHPTPEQKVSYLQRLWQKTYFDDVVERNGIKNRVALECLVDSLCSSIGSLTNPSKIRNTLESVQHVKLDADTVSSYMQCLENAFLFEGARRYNVKGRKYYESIKKYYVVDVGLRNARLNFRQQEVTHIMENVIYNELRIRGYVVDVGVVESRVMRDGKSTYQQYEIDFIATNGLNKYYIQSAYSLPTEEKREQELASLKKIDDSFRKIIIVGDDIATYMDANGYVFMGLFQFLKNEDVME</sequence>